<proteinExistence type="predicted"/>
<reference evidence="1" key="1">
    <citation type="submission" date="2020-06" db="EMBL/GenBank/DDBJ databases">
        <authorList>
            <person name="Li T."/>
            <person name="Hu X."/>
            <person name="Zhang T."/>
            <person name="Song X."/>
            <person name="Zhang H."/>
            <person name="Dai N."/>
            <person name="Sheng W."/>
            <person name="Hou X."/>
            <person name="Wei L."/>
        </authorList>
    </citation>
    <scope>NUCLEOTIDE SEQUENCE</scope>
    <source>
        <strain evidence="1">K16</strain>
        <tissue evidence="1">Leaf</tissue>
    </source>
</reference>
<accession>A0AAE2BR15</accession>
<organism evidence="1 2">
    <name type="scientific">Sesamum angolense</name>
    <dbReference type="NCBI Taxonomy" id="2727404"/>
    <lineage>
        <taxon>Eukaryota</taxon>
        <taxon>Viridiplantae</taxon>
        <taxon>Streptophyta</taxon>
        <taxon>Embryophyta</taxon>
        <taxon>Tracheophyta</taxon>
        <taxon>Spermatophyta</taxon>
        <taxon>Magnoliopsida</taxon>
        <taxon>eudicotyledons</taxon>
        <taxon>Gunneridae</taxon>
        <taxon>Pentapetalae</taxon>
        <taxon>asterids</taxon>
        <taxon>lamiids</taxon>
        <taxon>Lamiales</taxon>
        <taxon>Pedaliaceae</taxon>
        <taxon>Sesamum</taxon>
    </lineage>
</organism>
<protein>
    <submittedName>
        <fullName evidence="1">Uncharacterized protein</fullName>
    </submittedName>
</protein>
<dbReference type="AlphaFoldDB" id="A0AAE2BR15"/>
<name>A0AAE2BR15_9LAMI</name>
<keyword evidence="2" id="KW-1185">Reference proteome</keyword>
<evidence type="ECO:0000313" key="1">
    <source>
        <dbReference type="EMBL" id="KAK4394428.1"/>
    </source>
</evidence>
<dbReference type="EMBL" id="JACGWL010000009">
    <property type="protein sequence ID" value="KAK4394428.1"/>
    <property type="molecule type" value="Genomic_DNA"/>
</dbReference>
<gene>
    <name evidence="1" type="ORF">Sango_1597100</name>
</gene>
<dbReference type="PANTHER" id="PTHR10775">
    <property type="entry name" value="OS08G0208400 PROTEIN"/>
    <property type="match status" value="1"/>
</dbReference>
<reference evidence="1" key="2">
    <citation type="journal article" date="2024" name="Plant">
        <title>Genomic evolution and insights into agronomic trait innovations of Sesamum species.</title>
        <authorList>
            <person name="Miao H."/>
            <person name="Wang L."/>
            <person name="Qu L."/>
            <person name="Liu H."/>
            <person name="Sun Y."/>
            <person name="Le M."/>
            <person name="Wang Q."/>
            <person name="Wei S."/>
            <person name="Zheng Y."/>
            <person name="Lin W."/>
            <person name="Duan Y."/>
            <person name="Cao H."/>
            <person name="Xiong S."/>
            <person name="Wang X."/>
            <person name="Wei L."/>
            <person name="Li C."/>
            <person name="Ma Q."/>
            <person name="Ju M."/>
            <person name="Zhao R."/>
            <person name="Li G."/>
            <person name="Mu C."/>
            <person name="Tian Q."/>
            <person name="Mei H."/>
            <person name="Zhang T."/>
            <person name="Gao T."/>
            <person name="Zhang H."/>
        </authorList>
    </citation>
    <scope>NUCLEOTIDE SEQUENCE</scope>
    <source>
        <strain evidence="1">K16</strain>
    </source>
</reference>
<comment type="caution">
    <text evidence="1">The sequence shown here is derived from an EMBL/GenBank/DDBJ whole genome shotgun (WGS) entry which is preliminary data.</text>
</comment>
<evidence type="ECO:0000313" key="2">
    <source>
        <dbReference type="Proteomes" id="UP001289374"/>
    </source>
</evidence>
<dbReference type="PANTHER" id="PTHR10775:SF185">
    <property type="entry name" value="OS08G0208400 PROTEIN"/>
    <property type="match status" value="1"/>
</dbReference>
<dbReference type="Proteomes" id="UP001289374">
    <property type="component" value="Unassembled WGS sequence"/>
</dbReference>
<sequence>MYHKNLPRRAGLTLKFEDGLDNLPRDYYSTKKLIEDLGLPVEKIDACKNGCMLYWKNAVDLEYCKFCEDARYKLTQERDSRHKKSPYAVLNYLPLTPRLHRLYASRATAEHMTWHATY</sequence>